<protein>
    <recommendedName>
        <fullName evidence="3">HECT-type E3 ubiquitin transferase</fullName>
        <ecNumber evidence="3">2.3.2.26</ecNumber>
    </recommendedName>
</protein>
<dbReference type="InterPro" id="IPR035983">
    <property type="entry name" value="Hect_E3_ubiquitin_ligase"/>
</dbReference>
<evidence type="ECO:0000256" key="6">
    <source>
        <dbReference type="PROSITE-ProRule" id="PRU00104"/>
    </source>
</evidence>
<dbReference type="SMART" id="SM00119">
    <property type="entry name" value="HECTc"/>
    <property type="match status" value="1"/>
</dbReference>
<keyword evidence="5 6" id="KW-0833">Ubl conjugation pathway</keyword>
<feature type="compositionally biased region" description="Polar residues" evidence="7">
    <location>
        <begin position="24"/>
        <end position="33"/>
    </location>
</feature>
<dbReference type="GO" id="GO:0016567">
    <property type="term" value="P:protein ubiquitination"/>
    <property type="evidence" value="ECO:0007669"/>
    <property type="project" value="TreeGrafter"/>
</dbReference>
<name>A0AAX4PK36_9CHLO</name>
<comment type="catalytic activity">
    <reaction evidence="1">
        <text>S-ubiquitinyl-[E2 ubiquitin-conjugating enzyme]-L-cysteine + [acceptor protein]-L-lysine = [E2 ubiquitin-conjugating enzyme]-L-cysteine + N(6)-ubiquitinyl-[acceptor protein]-L-lysine.</text>
        <dbReference type="EC" id="2.3.2.26"/>
    </reaction>
</comment>
<dbReference type="InterPro" id="IPR050409">
    <property type="entry name" value="E3_ubiq-protein_ligase"/>
</dbReference>
<dbReference type="EC" id="2.3.2.26" evidence="3"/>
<feature type="active site" description="Glycyl thioester intermediate" evidence="6">
    <location>
        <position position="616"/>
    </location>
</feature>
<dbReference type="Gene3D" id="3.30.2410.10">
    <property type="entry name" value="Hect, E3 ligase catalytic domain"/>
    <property type="match status" value="1"/>
</dbReference>
<evidence type="ECO:0000256" key="3">
    <source>
        <dbReference type="ARBA" id="ARBA00012485"/>
    </source>
</evidence>
<feature type="region of interest" description="Disordered" evidence="7">
    <location>
        <begin position="9"/>
        <end position="61"/>
    </location>
</feature>
<sequence length="775" mass="84488">MGCLGCFGGGAEAQARERRENSAKGLTSTSNNDGKLAGGPGTKPTQKEDNTRQHPREGNEVVDGVDLAAGLDPSKDASVLALLSATRTEEPPTPRDLACAIEQERDSIKSADAARDLARLRPIVLTLNRCIDEAWRGITTRLRTVDWANATVRGVHERITACDGDEDLRDVCYVTGACLEAVDYYATESEPHRPRNAEWDRVFRNASLDSLMASLAVVLNRTVTHLSASALQRNKRSFGECLRDLGLGAHLACALSPESACSLAYLVHRTMEDEGKLSVRVSRQHCFESAFADFSDQVFRGTFDPDGRRTKVFPVFRNDEEGGEAFECGEGHGPRKEFFDLCAADLGRVQGATDPGADAPLFSHSRSMGKFWFNLGLMKSERNKERYTFVGWLLAQSIFNRTKLALDLSEAVFQTLVLDPQQYDPSIAYLRGVDPEAARSLENVHNLPQGDFESMLQLEGYPRGTAREEFVRQGVRAVLVGAVSWQSEALAQGFHSVLDRESSAAYFGCARKLREAVCGEPAEERLSSKRVSLRDVFVVQCDEELRDSWPDLDDALWQVLDAWPLPKKLDFAKFVTGTDRLPLPKTEMIKVELPFFAFSDHDHARLLGTLPQAHTCENLLELPNYWESLLHVRGQGAGGGARQDLLAELRRTLDDRLSFAVANCDTYALDTISHHAGEGAVGAGREVAVAGVGAAVGDQGGLFGSGVGPPTPQASAEAVTHEEMEFLAEDRLVLSPQAPGANGAVHGATPASTPGKKHVLDASIDEMVDELGIEL</sequence>
<evidence type="ECO:0000256" key="2">
    <source>
        <dbReference type="ARBA" id="ARBA00004906"/>
    </source>
</evidence>
<evidence type="ECO:0000313" key="10">
    <source>
        <dbReference type="Proteomes" id="UP001472866"/>
    </source>
</evidence>
<comment type="pathway">
    <text evidence="2">Protein modification; protein ubiquitination.</text>
</comment>
<gene>
    <name evidence="9" type="ORF">HKI87_14g78440</name>
</gene>
<dbReference type="PROSITE" id="PS50237">
    <property type="entry name" value="HECT"/>
    <property type="match status" value="1"/>
</dbReference>
<feature type="compositionally biased region" description="Basic and acidic residues" evidence="7">
    <location>
        <begin position="45"/>
        <end position="59"/>
    </location>
</feature>
<keyword evidence="9" id="KW-0436">Ligase</keyword>
<evidence type="ECO:0000313" key="9">
    <source>
        <dbReference type="EMBL" id="WZN66279.1"/>
    </source>
</evidence>
<organism evidence="9 10">
    <name type="scientific">Chloropicon roscoffensis</name>
    <dbReference type="NCBI Taxonomy" id="1461544"/>
    <lineage>
        <taxon>Eukaryota</taxon>
        <taxon>Viridiplantae</taxon>
        <taxon>Chlorophyta</taxon>
        <taxon>Chloropicophyceae</taxon>
        <taxon>Chloropicales</taxon>
        <taxon>Chloropicaceae</taxon>
        <taxon>Chloropicon</taxon>
    </lineage>
</organism>
<dbReference type="GO" id="GO:0061630">
    <property type="term" value="F:ubiquitin protein ligase activity"/>
    <property type="evidence" value="ECO:0007669"/>
    <property type="project" value="UniProtKB-EC"/>
</dbReference>
<evidence type="ECO:0000256" key="5">
    <source>
        <dbReference type="ARBA" id="ARBA00022786"/>
    </source>
</evidence>
<evidence type="ECO:0000256" key="7">
    <source>
        <dbReference type="SAM" id="MobiDB-lite"/>
    </source>
</evidence>
<dbReference type="GO" id="GO:0016874">
    <property type="term" value="F:ligase activity"/>
    <property type="evidence" value="ECO:0007669"/>
    <property type="project" value="UniProtKB-KW"/>
</dbReference>
<dbReference type="EMBL" id="CP151514">
    <property type="protein sequence ID" value="WZN66279.1"/>
    <property type="molecule type" value="Genomic_DNA"/>
</dbReference>
<proteinExistence type="predicted"/>
<dbReference type="Gene3D" id="3.90.1750.10">
    <property type="entry name" value="Hect, E3 ligase catalytic domains"/>
    <property type="match status" value="1"/>
</dbReference>
<keyword evidence="10" id="KW-1185">Reference proteome</keyword>
<evidence type="ECO:0000256" key="1">
    <source>
        <dbReference type="ARBA" id="ARBA00000885"/>
    </source>
</evidence>
<dbReference type="PANTHER" id="PTHR11254:SF440">
    <property type="entry name" value="E3 UBIQUITIN-PROTEIN LIGASE NEDD-4"/>
    <property type="match status" value="1"/>
</dbReference>
<dbReference type="GO" id="GO:0005737">
    <property type="term" value="C:cytoplasm"/>
    <property type="evidence" value="ECO:0007669"/>
    <property type="project" value="TreeGrafter"/>
</dbReference>
<dbReference type="GO" id="GO:0006511">
    <property type="term" value="P:ubiquitin-dependent protein catabolic process"/>
    <property type="evidence" value="ECO:0007669"/>
    <property type="project" value="TreeGrafter"/>
</dbReference>
<dbReference type="InterPro" id="IPR000569">
    <property type="entry name" value="HECT_dom"/>
</dbReference>
<dbReference type="PANTHER" id="PTHR11254">
    <property type="entry name" value="HECT DOMAIN UBIQUITIN-PROTEIN LIGASE"/>
    <property type="match status" value="1"/>
</dbReference>
<feature type="domain" description="HECT" evidence="8">
    <location>
        <begin position="361"/>
        <end position="625"/>
    </location>
</feature>
<dbReference type="AlphaFoldDB" id="A0AAX4PK36"/>
<evidence type="ECO:0000259" key="8">
    <source>
        <dbReference type="PROSITE" id="PS50237"/>
    </source>
</evidence>
<keyword evidence="4" id="KW-0808">Transferase</keyword>
<dbReference type="SUPFAM" id="SSF56204">
    <property type="entry name" value="Hect, E3 ligase catalytic domain"/>
    <property type="match status" value="1"/>
</dbReference>
<dbReference type="Proteomes" id="UP001472866">
    <property type="component" value="Chromosome 14"/>
</dbReference>
<reference evidence="9 10" key="1">
    <citation type="submission" date="2024-03" db="EMBL/GenBank/DDBJ databases">
        <title>Complete genome sequence of the green alga Chloropicon roscoffensis RCC1871.</title>
        <authorList>
            <person name="Lemieux C."/>
            <person name="Pombert J.-F."/>
            <person name="Otis C."/>
            <person name="Turmel M."/>
        </authorList>
    </citation>
    <scope>NUCLEOTIDE SEQUENCE [LARGE SCALE GENOMIC DNA]</scope>
    <source>
        <strain evidence="9 10">RCC1871</strain>
    </source>
</reference>
<evidence type="ECO:0000256" key="4">
    <source>
        <dbReference type="ARBA" id="ARBA00022679"/>
    </source>
</evidence>
<dbReference type="Pfam" id="PF00632">
    <property type="entry name" value="HECT"/>
    <property type="match status" value="1"/>
</dbReference>
<accession>A0AAX4PK36</accession>